<comment type="caution">
    <text evidence="1">The sequence shown here is derived from an EMBL/GenBank/DDBJ whole genome shotgun (WGS) entry which is preliminary data.</text>
</comment>
<proteinExistence type="predicted"/>
<evidence type="ECO:0000313" key="1">
    <source>
        <dbReference type="EMBL" id="KAL0456132.1"/>
    </source>
</evidence>
<dbReference type="EMBL" id="JACGWN010000003">
    <property type="protein sequence ID" value="KAL0456132.1"/>
    <property type="molecule type" value="Genomic_DNA"/>
</dbReference>
<dbReference type="AlphaFoldDB" id="A0AAW2XPQ1"/>
<accession>A0AAW2XPQ1</accession>
<gene>
    <name evidence="1" type="ORF">Slati_0952400</name>
</gene>
<reference evidence="1" key="1">
    <citation type="submission" date="2020-06" db="EMBL/GenBank/DDBJ databases">
        <authorList>
            <person name="Li T."/>
            <person name="Hu X."/>
            <person name="Zhang T."/>
            <person name="Song X."/>
            <person name="Zhang H."/>
            <person name="Dai N."/>
            <person name="Sheng W."/>
            <person name="Hou X."/>
            <person name="Wei L."/>
        </authorList>
    </citation>
    <scope>NUCLEOTIDE SEQUENCE</scope>
    <source>
        <strain evidence="1">KEN1</strain>
        <tissue evidence="1">Leaf</tissue>
    </source>
</reference>
<name>A0AAW2XPQ1_9LAMI</name>
<reference evidence="1" key="2">
    <citation type="journal article" date="2024" name="Plant">
        <title>Genomic evolution and insights into agronomic trait innovations of Sesamum species.</title>
        <authorList>
            <person name="Miao H."/>
            <person name="Wang L."/>
            <person name="Qu L."/>
            <person name="Liu H."/>
            <person name="Sun Y."/>
            <person name="Le M."/>
            <person name="Wang Q."/>
            <person name="Wei S."/>
            <person name="Zheng Y."/>
            <person name="Lin W."/>
            <person name="Duan Y."/>
            <person name="Cao H."/>
            <person name="Xiong S."/>
            <person name="Wang X."/>
            <person name="Wei L."/>
            <person name="Li C."/>
            <person name="Ma Q."/>
            <person name="Ju M."/>
            <person name="Zhao R."/>
            <person name="Li G."/>
            <person name="Mu C."/>
            <person name="Tian Q."/>
            <person name="Mei H."/>
            <person name="Zhang T."/>
            <person name="Gao T."/>
            <person name="Zhang H."/>
        </authorList>
    </citation>
    <scope>NUCLEOTIDE SEQUENCE</scope>
    <source>
        <strain evidence="1">KEN1</strain>
    </source>
</reference>
<organism evidence="1">
    <name type="scientific">Sesamum latifolium</name>
    <dbReference type="NCBI Taxonomy" id="2727402"/>
    <lineage>
        <taxon>Eukaryota</taxon>
        <taxon>Viridiplantae</taxon>
        <taxon>Streptophyta</taxon>
        <taxon>Embryophyta</taxon>
        <taxon>Tracheophyta</taxon>
        <taxon>Spermatophyta</taxon>
        <taxon>Magnoliopsida</taxon>
        <taxon>eudicotyledons</taxon>
        <taxon>Gunneridae</taxon>
        <taxon>Pentapetalae</taxon>
        <taxon>asterids</taxon>
        <taxon>lamiids</taxon>
        <taxon>Lamiales</taxon>
        <taxon>Pedaliaceae</taxon>
        <taxon>Sesamum</taxon>
    </lineage>
</organism>
<protein>
    <submittedName>
        <fullName evidence="1">Uncharacterized protein</fullName>
    </submittedName>
</protein>
<sequence>MIASVSCEHLAVLVPARVTTPFEVTVSDQADPALAIPRSNAAEGPATQLPTQVGDVPPQWPIGVSPKGTVGCPIPGDGSTR</sequence>